<reference evidence="2 3" key="1">
    <citation type="journal article" date="2012" name="J. Am. Chem. Soc.">
        <title>Bacterial biosynthesis and maturation of the didemnin anti-cancer agents.</title>
        <authorList>
            <person name="Xu Y."/>
            <person name="Kersten R.D."/>
            <person name="Nam S.J."/>
            <person name="Lu L."/>
            <person name="Al-Suwailem A.M."/>
            <person name="Zheng H."/>
            <person name="Fenical W."/>
            <person name="Dorrestein P.C."/>
            <person name="Moore B.S."/>
            <person name="Qian P.Y."/>
        </authorList>
    </citation>
    <scope>NUCLEOTIDE SEQUENCE [LARGE SCALE GENOMIC DNA]</scope>
    <source>
        <strain evidence="2 3">KA081020-065</strain>
    </source>
</reference>
<keyword evidence="3" id="KW-1185">Reference proteome</keyword>
<dbReference type="RefSeq" id="WP_014743561.1">
    <property type="nucleotide sequence ID" value="NC_017956.1"/>
</dbReference>
<sequence length="784" mass="83968">MADFPVTPSTRVERYEMTGGETSLPLSWPVFGAGDIRVVRRRSGADVTLVLDTDYSVSGIGAATATVTLSLPALAGDLIAIVGAMPIRRLTDYIESGDFTARAMNQELDRIVMWSQEIERQIAQSVRFPDADGPQPPLEGVAARANKILAMTSAGTLTYIQMPSFSNTMTVSSVDEIRSYNFEEMKSSNESLIYIRAIGYYASTDGAGGVYVWDPSPWIPSEIIPGRLTPDDGGTRLVPTGQSSGPGLWRRVTAGRERLSLKCWGAKGDGVTDDSDAMEAAVRWGAVFVPQGEYLMTRRINVNGNTSIIGAHRTVSWIKMTNPDRYCFYGDSQNNVVISHIGFKNCTSAGLIVMDIAAGAPPESGANGWSLNNLWFTACRGPHIRVSGPYDMGWTDIDIFQPMSRNDRVVYPYTDSAVIFGNGVNNIAINGLRIEQPKYCGVFVAAKAEIYIQEGKIDCGFASGGSPEVCGMWIEGRLRLSAYLFSGFIGSPKIAIHGQGKVSADDGCTLGGGGGAVHVLIDGSYGVTGQTPEGIRPTGPAFSWAGSIERTHPDVSSSTPAIFDGKMSTPIKGVAQVAGKSGNSISFGTSLTTGTPWAKHHIAGRGNGLTRRSKINTYYNYGVNLYSTSEVSEYSIGDYVYVEYSPSHDLDITMGARIESNLPFFIQIANMTVLSASYSSGVTNIITSAVFPENEYTGRWVYTSSSSHKIIGSGGSAIQVPYDVASDFAVGDSITVRGGALFQTMLLGTAVVWSQGGALRSVDISALRAVGRGPRDVYPYRDGV</sequence>
<dbReference type="InterPro" id="IPR012334">
    <property type="entry name" value="Pectin_lyas_fold"/>
</dbReference>
<proteinExistence type="predicted"/>
<dbReference type="STRING" id="1110502.TMO_0042"/>
<organism evidence="2 3">
    <name type="scientific">Tistrella mobilis (strain KA081020-065)</name>
    <dbReference type="NCBI Taxonomy" id="1110502"/>
    <lineage>
        <taxon>Bacteria</taxon>
        <taxon>Pseudomonadati</taxon>
        <taxon>Pseudomonadota</taxon>
        <taxon>Alphaproteobacteria</taxon>
        <taxon>Geminicoccales</taxon>
        <taxon>Geminicoccaceae</taxon>
        <taxon>Tistrella</taxon>
    </lineage>
</organism>
<dbReference type="Gene3D" id="2.160.20.10">
    <property type="entry name" value="Single-stranded right-handed beta-helix, Pectin lyase-like"/>
    <property type="match status" value="1"/>
</dbReference>
<name>I3TGJ3_TISMK</name>
<dbReference type="KEGG" id="tmo:TMO_0042"/>
<dbReference type="InterPro" id="IPR011050">
    <property type="entry name" value="Pectin_lyase_fold/virulence"/>
</dbReference>
<accession>I3TGJ3</accession>
<dbReference type="EMBL" id="CP003236">
    <property type="protein sequence ID" value="AFK51881.1"/>
    <property type="molecule type" value="Genomic_DNA"/>
</dbReference>
<evidence type="ECO:0000259" key="1">
    <source>
        <dbReference type="Pfam" id="PF12708"/>
    </source>
</evidence>
<gene>
    <name evidence="2" type="ordered locus">TMO_0042</name>
</gene>
<evidence type="ECO:0000313" key="3">
    <source>
        <dbReference type="Proteomes" id="UP000005258"/>
    </source>
</evidence>
<protein>
    <submittedName>
        <fullName evidence="2">Tail fiber protein</fullName>
    </submittedName>
</protein>
<feature type="domain" description="Rhamnogalacturonase A/B/Epimerase-like pectate lyase" evidence="1">
    <location>
        <begin position="264"/>
        <end position="346"/>
    </location>
</feature>
<dbReference type="HOGENOM" id="CLU_357496_0_0_5"/>
<dbReference type="AlphaFoldDB" id="I3TGJ3"/>
<dbReference type="SUPFAM" id="SSF51126">
    <property type="entry name" value="Pectin lyase-like"/>
    <property type="match status" value="1"/>
</dbReference>
<evidence type="ECO:0000313" key="2">
    <source>
        <dbReference type="EMBL" id="AFK51881.1"/>
    </source>
</evidence>
<dbReference type="InterPro" id="IPR024535">
    <property type="entry name" value="RHGA/B-epi-like_pectate_lyase"/>
</dbReference>
<dbReference type="eggNOG" id="COG5434">
    <property type="taxonomic scope" value="Bacteria"/>
</dbReference>
<dbReference type="Pfam" id="PF12708">
    <property type="entry name" value="Pect-lyase_RHGA_epim"/>
    <property type="match status" value="1"/>
</dbReference>
<dbReference type="Proteomes" id="UP000005258">
    <property type="component" value="Chromosome"/>
</dbReference>